<dbReference type="PANTHER" id="PTHR34613:SF1">
    <property type="entry name" value="SLL6017 PROTEIN"/>
    <property type="match status" value="1"/>
</dbReference>
<evidence type="ECO:0000313" key="3">
    <source>
        <dbReference type="Proteomes" id="UP000075502"/>
    </source>
</evidence>
<feature type="domain" description="DUF4351" evidence="1">
    <location>
        <begin position="230"/>
        <end position="283"/>
    </location>
</feature>
<proteinExistence type="predicted"/>
<sequence>MPSMAHEILVDLFKNRPSLAAELLVEALGVPLPPYSGARLTSSDLTDIQPAEYRADLVVVLLDGDAPIWVLIVEVQLGIDPRKRYSWPDYTMGARAAHRCQVGLLVVAPDPHVAAWCAAPIETGIPGFVLRPPVLGREAVPVVTDPAEAARRPELAVLSALAHGSSEQGATIGAAVLPAIRELDEDRARFYGDVVLNSLNEAARRALEAMMKGYEYQSDFAKKYVAQGRQEGRREGERAMLLRLLRARFGELPEAVVARVEAAETTVLEQWAERVLSAKTLAEVLDEPS</sequence>
<gene>
    <name evidence="2" type="ORF">BE21_54285</name>
</gene>
<organism evidence="2 3">
    <name type="scientific">Sorangium cellulosum</name>
    <name type="common">Polyangium cellulosum</name>
    <dbReference type="NCBI Taxonomy" id="56"/>
    <lineage>
        <taxon>Bacteria</taxon>
        <taxon>Pseudomonadati</taxon>
        <taxon>Myxococcota</taxon>
        <taxon>Polyangia</taxon>
        <taxon>Polyangiales</taxon>
        <taxon>Polyangiaceae</taxon>
        <taxon>Sorangium</taxon>
    </lineage>
</organism>
<dbReference type="AlphaFoldDB" id="A0A150TDT1"/>
<name>A0A150TDT1_SORCE</name>
<dbReference type="PANTHER" id="PTHR34613">
    <property type="entry name" value="SLL0800 PROTEIN"/>
    <property type="match status" value="1"/>
</dbReference>
<evidence type="ECO:0000313" key="2">
    <source>
        <dbReference type="EMBL" id="KYG02812.1"/>
    </source>
</evidence>
<comment type="caution">
    <text evidence="2">The sequence shown here is derived from an EMBL/GenBank/DDBJ whole genome shotgun (WGS) entry which is preliminary data.</text>
</comment>
<dbReference type="Proteomes" id="UP000075502">
    <property type="component" value="Unassembled WGS sequence"/>
</dbReference>
<dbReference type="EMBL" id="JEME01002922">
    <property type="protein sequence ID" value="KYG02812.1"/>
    <property type="molecule type" value="Genomic_DNA"/>
</dbReference>
<dbReference type="InterPro" id="IPR025587">
    <property type="entry name" value="DUF4351"/>
</dbReference>
<reference evidence="2 3" key="1">
    <citation type="submission" date="2014-02" db="EMBL/GenBank/DDBJ databases">
        <title>The small core and large imbalanced accessory genome model reveals a collaborative survival strategy of Sorangium cellulosum strains in nature.</title>
        <authorList>
            <person name="Han K."/>
            <person name="Peng R."/>
            <person name="Blom J."/>
            <person name="Li Y.-Z."/>
        </authorList>
    </citation>
    <scope>NUCLEOTIDE SEQUENCE [LARGE SCALE GENOMIC DNA]</scope>
    <source>
        <strain evidence="2 3">So0007-03</strain>
    </source>
</reference>
<accession>A0A150TDT1</accession>
<dbReference type="Pfam" id="PF14261">
    <property type="entry name" value="DUF4351"/>
    <property type="match status" value="1"/>
</dbReference>
<evidence type="ECO:0000259" key="1">
    <source>
        <dbReference type="Pfam" id="PF14261"/>
    </source>
</evidence>
<protein>
    <recommendedName>
        <fullName evidence="1">DUF4351 domain-containing protein</fullName>
    </recommendedName>
</protein>